<dbReference type="EMBL" id="KZ857457">
    <property type="protein sequence ID" value="RDX43926.1"/>
    <property type="molecule type" value="Genomic_DNA"/>
</dbReference>
<name>A0A371CUI4_9APHY</name>
<protein>
    <submittedName>
        <fullName evidence="1">Uncharacterized protein</fullName>
    </submittedName>
</protein>
<organism evidence="1 2">
    <name type="scientific">Lentinus brumalis</name>
    <dbReference type="NCBI Taxonomy" id="2498619"/>
    <lineage>
        <taxon>Eukaryota</taxon>
        <taxon>Fungi</taxon>
        <taxon>Dikarya</taxon>
        <taxon>Basidiomycota</taxon>
        <taxon>Agaricomycotina</taxon>
        <taxon>Agaricomycetes</taxon>
        <taxon>Polyporales</taxon>
        <taxon>Polyporaceae</taxon>
        <taxon>Lentinus</taxon>
    </lineage>
</organism>
<dbReference type="AlphaFoldDB" id="A0A371CUI4"/>
<sequence length="141" mass="15859">MLCIATGWGRRQVRLEEECMRVLDVILQETRLSPESHNGSVCYCAPIDEVAIGWRDGRRSGPQRLRLHVITHIRPWPDRVVVELEYKSGAFEGDETEKSSLCYIQGRRKGTTIENPANSAATSPAVPPVQERQSVNKTCVI</sequence>
<reference evidence="1 2" key="1">
    <citation type="journal article" date="2018" name="Biotechnol. Biofuels">
        <title>Integrative visual omics of the white-rot fungus Polyporus brumalis exposes the biotechnological potential of its oxidative enzymes for delignifying raw plant biomass.</title>
        <authorList>
            <person name="Miyauchi S."/>
            <person name="Rancon A."/>
            <person name="Drula E."/>
            <person name="Hage H."/>
            <person name="Chaduli D."/>
            <person name="Favel A."/>
            <person name="Grisel S."/>
            <person name="Henrissat B."/>
            <person name="Herpoel-Gimbert I."/>
            <person name="Ruiz-Duenas F.J."/>
            <person name="Chevret D."/>
            <person name="Hainaut M."/>
            <person name="Lin J."/>
            <person name="Wang M."/>
            <person name="Pangilinan J."/>
            <person name="Lipzen A."/>
            <person name="Lesage-Meessen L."/>
            <person name="Navarro D."/>
            <person name="Riley R."/>
            <person name="Grigoriev I.V."/>
            <person name="Zhou S."/>
            <person name="Raouche S."/>
            <person name="Rosso M.N."/>
        </authorList>
    </citation>
    <scope>NUCLEOTIDE SEQUENCE [LARGE SCALE GENOMIC DNA]</scope>
    <source>
        <strain evidence="1 2">BRFM 1820</strain>
    </source>
</reference>
<evidence type="ECO:0000313" key="2">
    <source>
        <dbReference type="Proteomes" id="UP000256964"/>
    </source>
</evidence>
<dbReference type="Proteomes" id="UP000256964">
    <property type="component" value="Unassembled WGS sequence"/>
</dbReference>
<accession>A0A371CUI4</accession>
<gene>
    <name evidence="1" type="ORF">OH76DRAFT_1128275</name>
</gene>
<proteinExistence type="predicted"/>
<evidence type="ECO:0000313" key="1">
    <source>
        <dbReference type="EMBL" id="RDX43926.1"/>
    </source>
</evidence>
<keyword evidence="2" id="KW-1185">Reference proteome</keyword>